<gene>
    <name evidence="3" type="ordered locus">Pnap_2832</name>
</gene>
<dbReference type="HOGENOM" id="CLU_089574_15_4_4"/>
<dbReference type="Pfam" id="PF00581">
    <property type="entry name" value="Rhodanese"/>
    <property type="match status" value="1"/>
</dbReference>
<dbReference type="CDD" id="cd00158">
    <property type="entry name" value="RHOD"/>
    <property type="match status" value="1"/>
</dbReference>
<reference evidence="4" key="1">
    <citation type="journal article" date="2009" name="Environ. Microbiol.">
        <title>The genome of Polaromonas naphthalenivorans strain CJ2, isolated from coal tar-contaminated sediment, reveals physiological and metabolic versatility and evolution through extensive horizontal gene transfer.</title>
        <authorList>
            <person name="Yagi J.M."/>
            <person name="Sims D."/>
            <person name="Brettin T."/>
            <person name="Bruce D."/>
            <person name="Madsen E.L."/>
        </authorList>
    </citation>
    <scope>NUCLEOTIDE SEQUENCE [LARGE SCALE GENOMIC DNA]</scope>
    <source>
        <strain evidence="4">CJ2</strain>
    </source>
</reference>
<dbReference type="EMBL" id="CP000529">
    <property type="protein sequence ID" value="ABM38134.1"/>
    <property type="molecule type" value="Genomic_DNA"/>
</dbReference>
<keyword evidence="4" id="KW-1185">Reference proteome</keyword>
<dbReference type="AlphaFoldDB" id="A1VR56"/>
<accession>A1VR56</accession>
<protein>
    <submittedName>
        <fullName evidence="3">Rhodanese domain protein</fullName>
    </submittedName>
</protein>
<dbReference type="KEGG" id="pna:Pnap_2832"/>
<dbReference type="Proteomes" id="UP000000644">
    <property type="component" value="Chromosome"/>
</dbReference>
<evidence type="ECO:0000313" key="4">
    <source>
        <dbReference type="Proteomes" id="UP000000644"/>
    </source>
</evidence>
<evidence type="ECO:0000256" key="1">
    <source>
        <dbReference type="SAM" id="MobiDB-lite"/>
    </source>
</evidence>
<dbReference type="RefSeq" id="WP_011802211.1">
    <property type="nucleotide sequence ID" value="NC_008781.1"/>
</dbReference>
<name>A1VR56_POLNA</name>
<dbReference type="SUPFAM" id="SSF52821">
    <property type="entry name" value="Rhodanese/Cell cycle control phosphatase"/>
    <property type="match status" value="1"/>
</dbReference>
<dbReference type="PANTHER" id="PTHR44086">
    <property type="entry name" value="THIOSULFATE SULFURTRANSFERASE RDL2, MITOCHONDRIAL-RELATED"/>
    <property type="match status" value="1"/>
</dbReference>
<dbReference type="eggNOG" id="COG0607">
    <property type="taxonomic scope" value="Bacteria"/>
</dbReference>
<dbReference type="Gene3D" id="3.40.250.10">
    <property type="entry name" value="Rhodanese-like domain"/>
    <property type="match status" value="1"/>
</dbReference>
<dbReference type="PANTHER" id="PTHR44086:SF10">
    <property type="entry name" value="THIOSULFATE SULFURTRANSFERASE_RHODANESE-LIKE DOMAIN-CONTAINING PROTEIN 3"/>
    <property type="match status" value="1"/>
</dbReference>
<sequence length="109" mass="11636">MNWFSRMRGPTEPGGAPLPDNALVIDVRSPGEYASGHVQGAINLPLNRFEQEIGRVAPDKSVPVMMYCLSGGRSGGACQLMQQLGYRQVVNGGSVGAVALKLNRPIERA</sequence>
<evidence type="ECO:0000313" key="3">
    <source>
        <dbReference type="EMBL" id="ABM38134.1"/>
    </source>
</evidence>
<feature type="domain" description="Rhodanese" evidence="2">
    <location>
        <begin position="18"/>
        <end position="107"/>
    </location>
</feature>
<proteinExistence type="predicted"/>
<dbReference type="InterPro" id="IPR036873">
    <property type="entry name" value="Rhodanese-like_dom_sf"/>
</dbReference>
<dbReference type="STRING" id="365044.Pnap_2832"/>
<dbReference type="SMART" id="SM00450">
    <property type="entry name" value="RHOD"/>
    <property type="match status" value="1"/>
</dbReference>
<feature type="region of interest" description="Disordered" evidence="1">
    <location>
        <begin position="1"/>
        <end position="21"/>
    </location>
</feature>
<organism evidence="3 4">
    <name type="scientific">Polaromonas naphthalenivorans (strain CJ2)</name>
    <dbReference type="NCBI Taxonomy" id="365044"/>
    <lineage>
        <taxon>Bacteria</taxon>
        <taxon>Pseudomonadati</taxon>
        <taxon>Pseudomonadota</taxon>
        <taxon>Betaproteobacteria</taxon>
        <taxon>Burkholderiales</taxon>
        <taxon>Comamonadaceae</taxon>
        <taxon>Polaromonas</taxon>
    </lineage>
</organism>
<dbReference type="GO" id="GO:0004792">
    <property type="term" value="F:thiosulfate-cyanide sulfurtransferase activity"/>
    <property type="evidence" value="ECO:0007669"/>
    <property type="project" value="TreeGrafter"/>
</dbReference>
<dbReference type="PROSITE" id="PS50206">
    <property type="entry name" value="RHODANESE_3"/>
    <property type="match status" value="1"/>
</dbReference>
<evidence type="ECO:0000259" key="2">
    <source>
        <dbReference type="PROSITE" id="PS50206"/>
    </source>
</evidence>
<dbReference type="InterPro" id="IPR001763">
    <property type="entry name" value="Rhodanese-like_dom"/>
</dbReference>